<keyword evidence="2" id="KW-1185">Reference proteome</keyword>
<proteinExistence type="predicted"/>
<dbReference type="OrthoDB" id="5068804at2759"/>
<organism evidence="1 2">
    <name type="scientific">Stachybotrys elegans</name>
    <dbReference type="NCBI Taxonomy" id="80388"/>
    <lineage>
        <taxon>Eukaryota</taxon>
        <taxon>Fungi</taxon>
        <taxon>Dikarya</taxon>
        <taxon>Ascomycota</taxon>
        <taxon>Pezizomycotina</taxon>
        <taxon>Sordariomycetes</taxon>
        <taxon>Hypocreomycetidae</taxon>
        <taxon>Hypocreales</taxon>
        <taxon>Stachybotryaceae</taxon>
        <taxon>Stachybotrys</taxon>
    </lineage>
</organism>
<name>A0A8K0SEV5_9HYPO</name>
<dbReference type="EMBL" id="JAGPNK010000023">
    <property type="protein sequence ID" value="KAH7304475.1"/>
    <property type="molecule type" value="Genomic_DNA"/>
</dbReference>
<evidence type="ECO:0000313" key="2">
    <source>
        <dbReference type="Proteomes" id="UP000813444"/>
    </source>
</evidence>
<protein>
    <submittedName>
        <fullName evidence="1">Uncharacterized protein</fullName>
    </submittedName>
</protein>
<dbReference type="AlphaFoldDB" id="A0A8K0SEV5"/>
<gene>
    <name evidence="1" type="ORF">B0I35DRAFT_151162</name>
</gene>
<evidence type="ECO:0000313" key="1">
    <source>
        <dbReference type="EMBL" id="KAH7304475.1"/>
    </source>
</evidence>
<dbReference type="Proteomes" id="UP000813444">
    <property type="component" value="Unassembled WGS sequence"/>
</dbReference>
<accession>A0A8K0SEV5</accession>
<sequence>MTFHCSSVRKLYIADFQSIRWGSNMPHHSPAERLSNDEANPRPKHVMAASREGHDQHPISLDGFIYSKDADLGQRVSTMVNIPLASVEGFTFFKENVVDNLTIMETIRSYLQCESIGFGLYRTLGPVPGAYSFRKSNPDSPAESIVVHLLENNTKIAIWKASHRVKVPFSKGDIGLWETAPSNLEAAGSERDEQTFENGGYCIRDTRVFMEVLAGKAFTFAIAKRDVVRGWKPMKLDQSLKPTIRQIQTPAFEVHATYHDAHGGEYID</sequence>
<reference evidence="1" key="1">
    <citation type="journal article" date="2021" name="Nat. Commun.">
        <title>Genetic determinants of endophytism in the Arabidopsis root mycobiome.</title>
        <authorList>
            <person name="Mesny F."/>
            <person name="Miyauchi S."/>
            <person name="Thiergart T."/>
            <person name="Pickel B."/>
            <person name="Atanasova L."/>
            <person name="Karlsson M."/>
            <person name="Huettel B."/>
            <person name="Barry K.W."/>
            <person name="Haridas S."/>
            <person name="Chen C."/>
            <person name="Bauer D."/>
            <person name="Andreopoulos W."/>
            <person name="Pangilinan J."/>
            <person name="LaButti K."/>
            <person name="Riley R."/>
            <person name="Lipzen A."/>
            <person name="Clum A."/>
            <person name="Drula E."/>
            <person name="Henrissat B."/>
            <person name="Kohler A."/>
            <person name="Grigoriev I.V."/>
            <person name="Martin F.M."/>
            <person name="Hacquard S."/>
        </authorList>
    </citation>
    <scope>NUCLEOTIDE SEQUENCE</scope>
    <source>
        <strain evidence="1">MPI-CAGE-CH-0235</strain>
    </source>
</reference>
<comment type="caution">
    <text evidence="1">The sequence shown here is derived from an EMBL/GenBank/DDBJ whole genome shotgun (WGS) entry which is preliminary data.</text>
</comment>